<proteinExistence type="predicted"/>
<dbReference type="InterPro" id="IPR008271">
    <property type="entry name" value="Ser/Thr_kinase_AS"/>
</dbReference>
<keyword evidence="7" id="KW-1185">Reference proteome</keyword>
<dbReference type="Proteomes" id="UP000694555">
    <property type="component" value="Unplaced"/>
</dbReference>
<keyword evidence="4" id="KW-0067">ATP-binding</keyword>
<dbReference type="Pfam" id="PF00069">
    <property type="entry name" value="Pkinase"/>
    <property type="match status" value="1"/>
</dbReference>
<organism evidence="6 7">
    <name type="scientific">Buteo japonicus</name>
    <dbReference type="NCBI Taxonomy" id="224669"/>
    <lineage>
        <taxon>Eukaryota</taxon>
        <taxon>Metazoa</taxon>
        <taxon>Chordata</taxon>
        <taxon>Craniata</taxon>
        <taxon>Vertebrata</taxon>
        <taxon>Euteleostomi</taxon>
        <taxon>Archelosauria</taxon>
        <taxon>Archosauria</taxon>
        <taxon>Dinosauria</taxon>
        <taxon>Saurischia</taxon>
        <taxon>Theropoda</taxon>
        <taxon>Coelurosauria</taxon>
        <taxon>Aves</taxon>
        <taxon>Neognathae</taxon>
        <taxon>Neoaves</taxon>
        <taxon>Telluraves</taxon>
        <taxon>Accipitrimorphae</taxon>
        <taxon>Accipitriformes</taxon>
        <taxon>Accipitridae</taxon>
        <taxon>Accipitrinae</taxon>
        <taxon>Buteo</taxon>
    </lineage>
</organism>
<evidence type="ECO:0000256" key="4">
    <source>
        <dbReference type="ARBA" id="ARBA00022840"/>
    </source>
</evidence>
<reference evidence="6" key="2">
    <citation type="submission" date="2025-09" db="UniProtKB">
        <authorList>
            <consortium name="Ensembl"/>
        </authorList>
    </citation>
    <scope>IDENTIFICATION</scope>
</reference>
<evidence type="ECO:0000256" key="3">
    <source>
        <dbReference type="ARBA" id="ARBA00022777"/>
    </source>
</evidence>
<dbReference type="PANTHER" id="PTHR44329:SF288">
    <property type="entry name" value="MITOGEN-ACTIVATED PROTEIN KINASE KINASE KINASE 20"/>
    <property type="match status" value="1"/>
</dbReference>
<dbReference type="PANTHER" id="PTHR44329">
    <property type="entry name" value="SERINE/THREONINE-PROTEIN KINASE TNNI3K-RELATED"/>
    <property type="match status" value="1"/>
</dbReference>
<evidence type="ECO:0000313" key="7">
    <source>
        <dbReference type="Proteomes" id="UP000694555"/>
    </source>
</evidence>
<name>A0A8C0AMN9_9AVES</name>
<evidence type="ECO:0000259" key="5">
    <source>
        <dbReference type="PROSITE" id="PS50011"/>
    </source>
</evidence>
<evidence type="ECO:0000313" key="6">
    <source>
        <dbReference type="Ensembl" id="ENSBJAP00000000146.1"/>
    </source>
</evidence>
<dbReference type="SMART" id="SM00220">
    <property type="entry name" value="S_TKc"/>
    <property type="match status" value="1"/>
</dbReference>
<accession>A0A8C0AMN9</accession>
<feature type="domain" description="Protein kinase" evidence="5">
    <location>
        <begin position="30"/>
        <end position="356"/>
    </location>
</feature>
<dbReference type="AlphaFoldDB" id="A0A8C0AMN9"/>
<reference evidence="6" key="1">
    <citation type="submission" date="2025-08" db="UniProtKB">
        <authorList>
            <consortium name="Ensembl"/>
        </authorList>
    </citation>
    <scope>IDENTIFICATION</scope>
</reference>
<keyword evidence="1" id="KW-0808">Transferase</keyword>
<evidence type="ECO:0000256" key="1">
    <source>
        <dbReference type="ARBA" id="ARBA00022679"/>
    </source>
</evidence>
<dbReference type="PROSITE" id="PS00108">
    <property type="entry name" value="PROTEIN_KINASE_ST"/>
    <property type="match status" value="1"/>
</dbReference>
<protein>
    <submittedName>
        <fullName evidence="6">PDZ binding kinase</fullName>
    </submittedName>
</protein>
<dbReference type="PROSITE" id="PS50011">
    <property type="entry name" value="PROTEIN_KINASE_DOM"/>
    <property type="match status" value="1"/>
</dbReference>
<evidence type="ECO:0000256" key="2">
    <source>
        <dbReference type="ARBA" id="ARBA00022741"/>
    </source>
</evidence>
<dbReference type="InterPro" id="IPR000719">
    <property type="entry name" value="Prot_kinase_dom"/>
</dbReference>
<dbReference type="GO" id="GO:0004674">
    <property type="term" value="F:protein serine/threonine kinase activity"/>
    <property type="evidence" value="ECO:0007669"/>
    <property type="project" value="TreeGrafter"/>
</dbReference>
<dbReference type="InterPro" id="IPR011009">
    <property type="entry name" value="Kinase-like_dom_sf"/>
</dbReference>
<keyword evidence="2" id="KW-0547">Nucleotide-binding</keyword>
<dbReference type="Gene3D" id="1.10.510.10">
    <property type="entry name" value="Transferase(Phosphotransferase) domain 1"/>
    <property type="match status" value="1"/>
</dbReference>
<keyword evidence="3" id="KW-0418">Kinase</keyword>
<dbReference type="GO" id="GO:0005524">
    <property type="term" value="F:ATP binding"/>
    <property type="evidence" value="ECO:0007669"/>
    <property type="project" value="UniProtKB-KW"/>
</dbReference>
<dbReference type="InterPro" id="IPR051681">
    <property type="entry name" value="Ser/Thr_Kinases-Pseudokinases"/>
</dbReference>
<dbReference type="SUPFAM" id="SSF56112">
    <property type="entry name" value="Protein kinase-like (PK-like)"/>
    <property type="match status" value="1"/>
</dbReference>
<dbReference type="Ensembl" id="ENSBJAT00000000153.1">
    <property type="protein sequence ID" value="ENSBJAP00000000146.1"/>
    <property type="gene ID" value="ENSBJAG00000000145.1"/>
</dbReference>
<sequence>MSVLQICCRSPPSFVLILCPAKIGVNLPALARGAKLTWEATGECLCALLEEGAPLPRQGLWLVPTQVSTDIPVASPRHVKLQARSPQHVNLFGVGRSCWESTWVAAPNALAPLGWQARRNCFGSLTNQSLLEGYRAFTEANDGSMCLAMEYGGEKSLNDLIEERSAERLGPFPAATIFKVALSMARGLKYLHNDKKLLHGDIKSSNVVVKGDFEAIKICDVGVSLPLDENMTVSDPEMYYIGTEPWKPKEALQDDGVITDKADIFPFGLTLWEMMTLSVPHLNLDDDPDDEDESFDEDCFDEEAYYAALGTRPALNMEELDSSYQRMIDLFSVCTSEDPKKRPSAACIVEVLEASLPQE</sequence>